<evidence type="ECO:0000313" key="2">
    <source>
        <dbReference type="Proteomes" id="UP001056978"/>
    </source>
</evidence>
<protein>
    <submittedName>
        <fullName evidence="1">PBLP</fullName>
    </submittedName>
</protein>
<sequence length="277" mass="32390">MPKKTTLNQLKKKIKKKKKMSSKMKINECRNYEEVHIKTEDGYIHKCWYVKAKDHENKPVILYFPGNGGYLEKYVETFDHITSRVDANIFSCSNRGCGTNEETPSEEYFYKDANAYLKHLKKNKMNKIFIFGSSMGAAVALETASKYQNDIYGLIVQNPFLSMKRMAYDKKPFLNFFLLNYDLLIRTKMDNAKTIKNIHIPILFNVSEKDEMVSTEHSKILYEICPSNNKFMHVAKDGTHNDLLINDKGEYHQSMKNFIETAIALKDFKEKEEKKKK</sequence>
<comment type="caution">
    <text evidence="1">The sequence shown here is derived from an EMBL/GenBank/DDBJ whole genome shotgun (WGS) entry which is preliminary data.</text>
</comment>
<accession>A0ACB9Y9L4</accession>
<dbReference type="Proteomes" id="UP001056978">
    <property type="component" value="Chromosome 11"/>
</dbReference>
<evidence type="ECO:0000313" key="1">
    <source>
        <dbReference type="EMBL" id="KAI4837479.1"/>
    </source>
</evidence>
<gene>
    <name evidence="1" type="ORF">MKS88_003953</name>
</gene>
<dbReference type="EMBL" id="CM043779">
    <property type="protein sequence ID" value="KAI4837479.1"/>
    <property type="molecule type" value="Genomic_DNA"/>
</dbReference>
<reference evidence="1" key="1">
    <citation type="submission" date="2022-06" db="EMBL/GenBank/DDBJ databases">
        <title>The First Complete Genome of the Simian Malaria Parasite Plasmodium brasilianum.</title>
        <authorList>
            <person name="Bajic M."/>
            <person name="Ravishankar S."/>
        </authorList>
    </citation>
    <scope>NUCLEOTIDE SEQUENCE</scope>
    <source>
        <strain evidence="1">Bolivian I</strain>
    </source>
</reference>
<organism evidence="1 2">
    <name type="scientific">Plasmodium brasilianum</name>
    <dbReference type="NCBI Taxonomy" id="5824"/>
    <lineage>
        <taxon>Eukaryota</taxon>
        <taxon>Sar</taxon>
        <taxon>Alveolata</taxon>
        <taxon>Apicomplexa</taxon>
        <taxon>Aconoidasida</taxon>
        <taxon>Haemosporida</taxon>
        <taxon>Plasmodiidae</taxon>
        <taxon>Plasmodium</taxon>
        <taxon>Plasmodium (Plasmodium)</taxon>
    </lineage>
</organism>
<keyword evidence="2" id="KW-1185">Reference proteome</keyword>
<proteinExistence type="predicted"/>
<name>A0ACB9Y9L4_PLABR</name>